<evidence type="ECO:0000256" key="1">
    <source>
        <dbReference type="SAM" id="Phobius"/>
    </source>
</evidence>
<protein>
    <recommendedName>
        <fullName evidence="4">OmpH family outer membrane protein</fullName>
    </recommendedName>
</protein>
<sequence length="221" mass="24022">MSLPFQPPQILAASYAIKGIWLLLAVLLMLSGYVGWAVSVHGAQIRLPLIGTIGPEGWKPYAERLEGQVVRIRLQRDLANSNHRQTKTNYRAAQAEAERKQAAYVVRVELEKKEAIDAATFDLRRDRERIRAQYRRLLDDARSGAGGYATGETGDLRLPGDAGDRSVIAEATGCYGLSGTRPVAVQLKCDQIASDQAAQLNALIDAVDGIAAAEQPISETP</sequence>
<dbReference type="EMBL" id="JACXLC010000001">
    <property type="protein sequence ID" value="MBD2842720.1"/>
    <property type="molecule type" value="Genomic_DNA"/>
</dbReference>
<keyword evidence="1" id="KW-1133">Transmembrane helix</keyword>
<proteinExistence type="predicted"/>
<keyword evidence="3" id="KW-1185">Reference proteome</keyword>
<reference evidence="2 3" key="1">
    <citation type="submission" date="2020-09" db="EMBL/GenBank/DDBJ databases">
        <authorList>
            <person name="Yoon J.-W."/>
        </authorList>
    </citation>
    <scope>NUCLEOTIDE SEQUENCE [LARGE SCALE GENOMIC DNA]</scope>
    <source>
        <strain evidence="2 3">KMU-140</strain>
    </source>
</reference>
<evidence type="ECO:0000313" key="2">
    <source>
        <dbReference type="EMBL" id="MBD2842720.1"/>
    </source>
</evidence>
<keyword evidence="1" id="KW-0812">Transmembrane</keyword>
<gene>
    <name evidence="2" type="ORF">IB285_10670</name>
</gene>
<feature type="transmembrane region" description="Helical" evidence="1">
    <location>
        <begin position="20"/>
        <end position="38"/>
    </location>
</feature>
<evidence type="ECO:0008006" key="4">
    <source>
        <dbReference type="Google" id="ProtNLM"/>
    </source>
</evidence>
<dbReference type="Proteomes" id="UP000635384">
    <property type="component" value="Unassembled WGS sequence"/>
</dbReference>
<keyword evidence="1" id="KW-0472">Membrane</keyword>
<organism evidence="2 3">
    <name type="scientific">Erythrobacter rubeus</name>
    <dbReference type="NCBI Taxonomy" id="2760803"/>
    <lineage>
        <taxon>Bacteria</taxon>
        <taxon>Pseudomonadati</taxon>
        <taxon>Pseudomonadota</taxon>
        <taxon>Alphaproteobacteria</taxon>
        <taxon>Sphingomonadales</taxon>
        <taxon>Erythrobacteraceae</taxon>
        <taxon>Erythrobacter/Porphyrobacter group</taxon>
        <taxon>Erythrobacter</taxon>
    </lineage>
</organism>
<accession>A0ABR8KTN6</accession>
<evidence type="ECO:0000313" key="3">
    <source>
        <dbReference type="Proteomes" id="UP000635384"/>
    </source>
</evidence>
<comment type="caution">
    <text evidence="2">The sequence shown here is derived from an EMBL/GenBank/DDBJ whole genome shotgun (WGS) entry which is preliminary data.</text>
</comment>
<dbReference type="RefSeq" id="WP_190788161.1">
    <property type="nucleotide sequence ID" value="NZ_JACXLC010000001.1"/>
</dbReference>
<name>A0ABR8KTN6_9SPHN</name>